<keyword evidence="2" id="KW-1185">Reference proteome</keyword>
<reference evidence="1" key="1">
    <citation type="journal article" date="2023" name="G3 (Bethesda)">
        <title>Whole genome assemblies of Zophobas morio and Tenebrio molitor.</title>
        <authorList>
            <person name="Kaur S."/>
            <person name="Stinson S.A."/>
            <person name="diCenzo G.C."/>
        </authorList>
    </citation>
    <scope>NUCLEOTIDE SEQUENCE</scope>
    <source>
        <strain evidence="1">QUZm001</strain>
    </source>
</reference>
<organism evidence="1 2">
    <name type="scientific">Zophobas morio</name>
    <dbReference type="NCBI Taxonomy" id="2755281"/>
    <lineage>
        <taxon>Eukaryota</taxon>
        <taxon>Metazoa</taxon>
        <taxon>Ecdysozoa</taxon>
        <taxon>Arthropoda</taxon>
        <taxon>Hexapoda</taxon>
        <taxon>Insecta</taxon>
        <taxon>Pterygota</taxon>
        <taxon>Neoptera</taxon>
        <taxon>Endopterygota</taxon>
        <taxon>Coleoptera</taxon>
        <taxon>Polyphaga</taxon>
        <taxon>Cucujiformia</taxon>
        <taxon>Tenebrionidae</taxon>
        <taxon>Zophobas</taxon>
    </lineage>
</organism>
<sequence length="100" mass="11705">MPKVKLKDHLELLEILRLWLEDNIDMDSELEFTDGVTSADMLPVIRAVESLFDMPKAKRCDPPWQEYHHVPEVIAEMNRAESQIWNEARAYVLNRLKGKS</sequence>
<proteinExistence type="predicted"/>
<evidence type="ECO:0000313" key="2">
    <source>
        <dbReference type="Proteomes" id="UP001168821"/>
    </source>
</evidence>
<evidence type="ECO:0000313" key="1">
    <source>
        <dbReference type="EMBL" id="KAJ3628693.1"/>
    </source>
</evidence>
<dbReference type="Proteomes" id="UP001168821">
    <property type="component" value="Unassembled WGS sequence"/>
</dbReference>
<protein>
    <submittedName>
        <fullName evidence="1">Uncharacterized protein</fullName>
    </submittedName>
</protein>
<dbReference type="AlphaFoldDB" id="A0AA38LZX7"/>
<dbReference type="EMBL" id="JALNTZ010001119">
    <property type="protein sequence ID" value="KAJ3628693.1"/>
    <property type="molecule type" value="Genomic_DNA"/>
</dbReference>
<accession>A0AA38LZX7</accession>
<comment type="caution">
    <text evidence="1">The sequence shown here is derived from an EMBL/GenBank/DDBJ whole genome shotgun (WGS) entry which is preliminary data.</text>
</comment>
<name>A0AA38LZX7_9CUCU</name>
<gene>
    <name evidence="1" type="ORF">Zmor_003971</name>
</gene>